<dbReference type="SMART" id="SM00530">
    <property type="entry name" value="HTH_XRE"/>
    <property type="match status" value="1"/>
</dbReference>
<dbReference type="PROSITE" id="PS50943">
    <property type="entry name" value="HTH_CROC1"/>
    <property type="match status" value="1"/>
</dbReference>
<name>A0ABT7ZJR0_9BACL</name>
<reference evidence="2 3" key="1">
    <citation type="submission" date="2023-03" db="EMBL/GenBank/DDBJ databases">
        <authorList>
            <person name="Uniacke-Lowe S."/>
            <person name="Ross P."/>
            <person name="Hill C."/>
        </authorList>
    </citation>
    <scope>NUCLEOTIDE SEQUENCE [LARGE SCALE GENOMIC DNA]</scope>
    <source>
        <strain evidence="2 3">APC 4016</strain>
    </source>
</reference>
<comment type="caution">
    <text evidence="2">The sequence shown here is derived from an EMBL/GenBank/DDBJ whole genome shotgun (WGS) entry which is preliminary data.</text>
</comment>
<dbReference type="InterPro" id="IPR019734">
    <property type="entry name" value="TPR_rpt"/>
</dbReference>
<dbReference type="PANTHER" id="PTHR37038">
    <property type="entry name" value="TRANSCRIPTIONAL REGULATOR-RELATED"/>
    <property type="match status" value="1"/>
</dbReference>
<proteinExistence type="predicted"/>
<dbReference type="EMBL" id="JASDCQ010000002">
    <property type="protein sequence ID" value="MDN3427395.1"/>
    <property type="molecule type" value="Genomic_DNA"/>
</dbReference>
<dbReference type="Proteomes" id="UP001225873">
    <property type="component" value="Unassembled WGS sequence"/>
</dbReference>
<dbReference type="InterPro" id="IPR053163">
    <property type="entry name" value="HTH-type_regulator_Rgg"/>
</dbReference>
<dbReference type="SUPFAM" id="SSF48452">
    <property type="entry name" value="TPR-like"/>
    <property type="match status" value="1"/>
</dbReference>
<dbReference type="CDD" id="cd00093">
    <property type="entry name" value="HTH_XRE"/>
    <property type="match status" value="1"/>
</dbReference>
<feature type="domain" description="HTH cro/C1-type" evidence="1">
    <location>
        <begin position="7"/>
        <end position="60"/>
    </location>
</feature>
<dbReference type="Gene3D" id="1.25.40.10">
    <property type="entry name" value="Tetratricopeptide repeat domain"/>
    <property type="match status" value="1"/>
</dbReference>
<gene>
    <name evidence="2" type="ORF">QMA01_08835</name>
</gene>
<dbReference type="RefSeq" id="WP_290183728.1">
    <property type="nucleotide sequence ID" value="NZ_JASDCQ010000002.1"/>
</dbReference>
<dbReference type="Gene3D" id="1.10.260.40">
    <property type="entry name" value="lambda repressor-like DNA-binding domains"/>
    <property type="match status" value="1"/>
</dbReference>
<organism evidence="2 3">
    <name type="scientific">Planococcus notacanthi</name>
    <dbReference type="NCBI Taxonomy" id="3035188"/>
    <lineage>
        <taxon>Bacteria</taxon>
        <taxon>Bacillati</taxon>
        <taxon>Bacillota</taxon>
        <taxon>Bacilli</taxon>
        <taxon>Bacillales</taxon>
        <taxon>Caryophanaceae</taxon>
        <taxon>Planococcus</taxon>
    </lineage>
</organism>
<dbReference type="SMART" id="SM00028">
    <property type="entry name" value="TPR"/>
    <property type="match status" value="3"/>
</dbReference>
<dbReference type="InterPro" id="IPR010982">
    <property type="entry name" value="Lambda_DNA-bd_dom_sf"/>
</dbReference>
<evidence type="ECO:0000259" key="1">
    <source>
        <dbReference type="PROSITE" id="PS50943"/>
    </source>
</evidence>
<dbReference type="Pfam" id="PF01381">
    <property type="entry name" value="HTH_3"/>
    <property type="match status" value="1"/>
</dbReference>
<accession>A0ABT7ZJR0</accession>
<dbReference type="PANTHER" id="PTHR37038:SF14">
    <property type="entry name" value="TRANSCRIPTIONAL ACTIVATOR"/>
    <property type="match status" value="1"/>
</dbReference>
<evidence type="ECO:0000313" key="3">
    <source>
        <dbReference type="Proteomes" id="UP001225873"/>
    </source>
</evidence>
<dbReference type="SUPFAM" id="SSF47413">
    <property type="entry name" value="lambda repressor-like DNA-binding domains"/>
    <property type="match status" value="1"/>
</dbReference>
<dbReference type="InterPro" id="IPR011990">
    <property type="entry name" value="TPR-like_helical_dom_sf"/>
</dbReference>
<evidence type="ECO:0000313" key="2">
    <source>
        <dbReference type="EMBL" id="MDN3427395.1"/>
    </source>
</evidence>
<protein>
    <submittedName>
        <fullName evidence="2">Helix-turn-helix domain-containing protein</fullName>
    </submittedName>
</protein>
<dbReference type="InterPro" id="IPR001387">
    <property type="entry name" value="Cro/C1-type_HTH"/>
</dbReference>
<sequence length="418" mass="48990">MEIGERIRQVRIHKGMTQTELIKGICSNTYISKIESGKAKPSYSFITKIAKVLEVDAEFLLDMNMKNVEPDVHRIYESYISFRKINSQDLALLKLHSKENHSNFTLIKIYYVLISYYTANDMEEAHPIVEQAKNIISPAQPTFENETSYYFHSLYKYFNTNKNYSEALFYANLHLESLQHEETSLRAAKAYLNLAQVRTKMDEDLELARLYTKKALQIFKDQDFKGGIANSLAQLAIQYHRNDLYDDALKTLDELFQFSEGFNKDYYAPILAYNYGRVYQKQKQFDQAAAYMLQSIEYDINADKEEETIHALEVLSDISIQRKNWEEADDYLKKGFRLTTLYNLPNSYIQLLHLRSQIYKARFDFPSYEKELQQAVQLAQKGKYSLLAKEISTELAEHYNEVRAYKMAAKYYQIALLC</sequence>
<keyword evidence="3" id="KW-1185">Reference proteome</keyword>